<keyword evidence="3" id="KW-1185">Reference proteome</keyword>
<name>A0AAV2CL55_9ROSI</name>
<dbReference type="InterPro" id="IPR044730">
    <property type="entry name" value="RNase_H-like_dom_plant"/>
</dbReference>
<feature type="domain" description="RNase H type-1" evidence="1">
    <location>
        <begin position="6"/>
        <end position="124"/>
    </location>
</feature>
<dbReference type="AlphaFoldDB" id="A0AAV2CL55"/>
<accession>A0AAV2CL55</accession>
<dbReference type="GO" id="GO:0004523">
    <property type="term" value="F:RNA-DNA hybrid ribonuclease activity"/>
    <property type="evidence" value="ECO:0007669"/>
    <property type="project" value="InterPro"/>
</dbReference>
<evidence type="ECO:0000313" key="3">
    <source>
        <dbReference type="Proteomes" id="UP001497516"/>
    </source>
</evidence>
<dbReference type="InterPro" id="IPR012337">
    <property type="entry name" value="RNaseH-like_sf"/>
</dbReference>
<organism evidence="2 3">
    <name type="scientific">Linum trigynum</name>
    <dbReference type="NCBI Taxonomy" id="586398"/>
    <lineage>
        <taxon>Eukaryota</taxon>
        <taxon>Viridiplantae</taxon>
        <taxon>Streptophyta</taxon>
        <taxon>Embryophyta</taxon>
        <taxon>Tracheophyta</taxon>
        <taxon>Spermatophyta</taxon>
        <taxon>Magnoliopsida</taxon>
        <taxon>eudicotyledons</taxon>
        <taxon>Gunneridae</taxon>
        <taxon>Pentapetalae</taxon>
        <taxon>rosids</taxon>
        <taxon>fabids</taxon>
        <taxon>Malpighiales</taxon>
        <taxon>Linaceae</taxon>
        <taxon>Linum</taxon>
    </lineage>
</organism>
<dbReference type="Proteomes" id="UP001497516">
    <property type="component" value="Chromosome 1"/>
</dbReference>
<dbReference type="GO" id="GO:0003676">
    <property type="term" value="F:nucleic acid binding"/>
    <property type="evidence" value="ECO:0007669"/>
    <property type="project" value="InterPro"/>
</dbReference>
<dbReference type="CDD" id="cd06222">
    <property type="entry name" value="RNase_H_like"/>
    <property type="match status" value="1"/>
</dbReference>
<dbReference type="Gene3D" id="3.30.420.10">
    <property type="entry name" value="Ribonuclease H-like superfamily/Ribonuclease H"/>
    <property type="match status" value="1"/>
</dbReference>
<gene>
    <name evidence="2" type="ORF">LTRI10_LOCUS4824</name>
</gene>
<sequence length="158" mass="18129">MGYKANVDASVLKNGGTGVGMVVRDKEGKFVMAAVRRTRVTWQPEIAEAEALLWGLKLIQQHQLYPAMMEMDCLSLIYKLQGKDEINLEIGTLCEEIRERAQGKEIQWRFLGREGNESAHQMARVNCRWEETEVWFDRPPIFLLPQLLKDCNAIAPHD</sequence>
<dbReference type="PANTHER" id="PTHR47074">
    <property type="entry name" value="BNAC02G40300D PROTEIN"/>
    <property type="match status" value="1"/>
</dbReference>
<dbReference type="InterPro" id="IPR052929">
    <property type="entry name" value="RNase_H-like_EbsB-rel"/>
</dbReference>
<dbReference type="PANTHER" id="PTHR47074:SF11">
    <property type="entry name" value="REVERSE TRANSCRIPTASE-LIKE PROTEIN"/>
    <property type="match status" value="1"/>
</dbReference>
<dbReference type="InterPro" id="IPR002156">
    <property type="entry name" value="RNaseH_domain"/>
</dbReference>
<protein>
    <recommendedName>
        <fullName evidence="1">RNase H type-1 domain-containing protein</fullName>
    </recommendedName>
</protein>
<dbReference type="EMBL" id="OZ034813">
    <property type="protein sequence ID" value="CAL1357172.1"/>
    <property type="molecule type" value="Genomic_DNA"/>
</dbReference>
<dbReference type="Pfam" id="PF13456">
    <property type="entry name" value="RVT_3"/>
    <property type="match status" value="1"/>
</dbReference>
<evidence type="ECO:0000259" key="1">
    <source>
        <dbReference type="Pfam" id="PF13456"/>
    </source>
</evidence>
<dbReference type="SUPFAM" id="SSF53098">
    <property type="entry name" value="Ribonuclease H-like"/>
    <property type="match status" value="1"/>
</dbReference>
<reference evidence="2 3" key="1">
    <citation type="submission" date="2024-04" db="EMBL/GenBank/DDBJ databases">
        <authorList>
            <person name="Fracassetti M."/>
        </authorList>
    </citation>
    <scope>NUCLEOTIDE SEQUENCE [LARGE SCALE GENOMIC DNA]</scope>
</reference>
<evidence type="ECO:0000313" key="2">
    <source>
        <dbReference type="EMBL" id="CAL1357172.1"/>
    </source>
</evidence>
<dbReference type="InterPro" id="IPR036397">
    <property type="entry name" value="RNaseH_sf"/>
</dbReference>
<proteinExistence type="predicted"/>